<name>A0A1Z5INJ0_9LACO</name>
<organism evidence="2 3">
    <name type="scientific">Secundilactobacillus pentosiphilus</name>
    <dbReference type="NCBI Taxonomy" id="1714682"/>
    <lineage>
        <taxon>Bacteria</taxon>
        <taxon>Bacillati</taxon>
        <taxon>Bacillota</taxon>
        <taxon>Bacilli</taxon>
        <taxon>Lactobacillales</taxon>
        <taxon>Lactobacillaceae</taxon>
        <taxon>Secundilactobacillus</taxon>
    </lineage>
</organism>
<dbReference type="Proteomes" id="UP000198430">
    <property type="component" value="Unassembled WGS sequence"/>
</dbReference>
<gene>
    <name evidence="2" type="ORF">IWT140_00599</name>
</gene>
<evidence type="ECO:0000313" key="2">
    <source>
        <dbReference type="EMBL" id="GAX03001.1"/>
    </source>
</evidence>
<feature type="domain" description="N-acetyltransferase" evidence="1">
    <location>
        <begin position="5"/>
        <end position="202"/>
    </location>
</feature>
<keyword evidence="3" id="KW-1185">Reference proteome</keyword>
<reference evidence="2 3" key="1">
    <citation type="submission" date="2015-11" db="EMBL/GenBank/DDBJ databases">
        <title>Draft genome sequences of new species of the genus Lactobacillus isolated from orchardgrass silage.</title>
        <authorList>
            <person name="Tohno M."/>
            <person name="Tanizawa Y."/>
            <person name="Arita M."/>
        </authorList>
    </citation>
    <scope>NUCLEOTIDE SEQUENCE [LARGE SCALE GENOMIC DNA]</scope>
    <source>
        <strain evidence="2 3">IWT140</strain>
    </source>
</reference>
<comment type="caution">
    <text evidence="2">The sequence shown here is derived from an EMBL/GenBank/DDBJ whole genome shotgun (WGS) entry which is preliminary data.</text>
</comment>
<dbReference type="EMBL" id="BCMH01000002">
    <property type="protein sequence ID" value="GAX03001.1"/>
    <property type="molecule type" value="Genomic_DNA"/>
</dbReference>
<proteinExistence type="predicted"/>
<dbReference type="InterPro" id="IPR000182">
    <property type="entry name" value="GNAT_dom"/>
</dbReference>
<dbReference type="Gene3D" id="3.40.630.30">
    <property type="match status" value="1"/>
</dbReference>
<protein>
    <recommendedName>
        <fullName evidence="1">N-acetyltransferase domain-containing protein</fullName>
    </recommendedName>
</protein>
<dbReference type="Pfam" id="PF00583">
    <property type="entry name" value="Acetyltransf_1"/>
    <property type="match status" value="1"/>
</dbReference>
<evidence type="ECO:0000313" key="3">
    <source>
        <dbReference type="Proteomes" id="UP000198430"/>
    </source>
</evidence>
<accession>A0A1Z5INJ0</accession>
<dbReference type="CDD" id="cd04301">
    <property type="entry name" value="NAT_SF"/>
    <property type="match status" value="1"/>
</dbReference>
<dbReference type="RefSeq" id="WP_089087979.1">
    <property type="nucleotide sequence ID" value="NZ_BCMH01000002.1"/>
</dbReference>
<dbReference type="GO" id="GO:0016747">
    <property type="term" value="F:acyltransferase activity, transferring groups other than amino-acyl groups"/>
    <property type="evidence" value="ECO:0007669"/>
    <property type="project" value="InterPro"/>
</dbReference>
<dbReference type="PROSITE" id="PS51186">
    <property type="entry name" value="GNAT"/>
    <property type="match status" value="1"/>
</dbReference>
<sequence length="233" mass="27158">MIRKLTMRSLERRDIAKLVTIVERVWDFSGDRDIRENHRLANVFLKACLARQNFTRVALWNDEVVGVILAETKYLKKGRIGDFLRLGLAQLPLSFSTEGRQSLSLLKKNREIDKRLLTNFNQREYSGEIVLLVVAPAYQNLGIGRQLLGSVANHWEHVPVSHYYLFADTACNNQFYQLMGLMEERKLLVRFDQQFKLNFFLYTGELNNSRLTDASHKPVYESVKRENASFKKD</sequence>
<dbReference type="InterPro" id="IPR016181">
    <property type="entry name" value="Acyl_CoA_acyltransferase"/>
</dbReference>
<dbReference type="AlphaFoldDB" id="A0A1Z5INJ0"/>
<evidence type="ECO:0000259" key="1">
    <source>
        <dbReference type="PROSITE" id="PS51186"/>
    </source>
</evidence>
<dbReference type="SUPFAM" id="SSF55729">
    <property type="entry name" value="Acyl-CoA N-acyltransferases (Nat)"/>
    <property type="match status" value="1"/>
</dbReference>